<protein>
    <submittedName>
        <fullName evidence="1">Uncharacterized protein</fullName>
    </submittedName>
</protein>
<dbReference type="AlphaFoldDB" id="A0A9W6D420"/>
<evidence type="ECO:0000313" key="1">
    <source>
        <dbReference type="EMBL" id="GLI33792.1"/>
    </source>
</evidence>
<evidence type="ECO:0000313" key="2">
    <source>
        <dbReference type="Proteomes" id="UP001144372"/>
    </source>
</evidence>
<organism evidence="1 2">
    <name type="scientific">Desulforhabdus amnigena</name>
    <dbReference type="NCBI Taxonomy" id="40218"/>
    <lineage>
        <taxon>Bacteria</taxon>
        <taxon>Pseudomonadati</taxon>
        <taxon>Thermodesulfobacteriota</taxon>
        <taxon>Syntrophobacteria</taxon>
        <taxon>Syntrophobacterales</taxon>
        <taxon>Syntrophobacteraceae</taxon>
        <taxon>Desulforhabdus</taxon>
    </lineage>
</organism>
<keyword evidence="2" id="KW-1185">Reference proteome</keyword>
<dbReference type="RefSeq" id="WP_281792990.1">
    <property type="nucleotide sequence ID" value="NZ_BSDR01000001.1"/>
</dbReference>
<reference evidence="1" key="1">
    <citation type="submission" date="2022-12" db="EMBL/GenBank/DDBJ databases">
        <title>Reference genome sequencing for broad-spectrum identification of bacterial and archaeal isolates by mass spectrometry.</title>
        <authorList>
            <person name="Sekiguchi Y."/>
            <person name="Tourlousse D.M."/>
        </authorList>
    </citation>
    <scope>NUCLEOTIDE SEQUENCE</scope>
    <source>
        <strain evidence="1">ASRB1</strain>
    </source>
</reference>
<accession>A0A9W6D420</accession>
<gene>
    <name evidence="1" type="ORF">DAMNIGENAA_12250</name>
</gene>
<dbReference type="EMBL" id="BSDR01000001">
    <property type="protein sequence ID" value="GLI33792.1"/>
    <property type="molecule type" value="Genomic_DNA"/>
</dbReference>
<proteinExistence type="predicted"/>
<dbReference type="Proteomes" id="UP001144372">
    <property type="component" value="Unassembled WGS sequence"/>
</dbReference>
<sequence length="262" mass="30223">MKARGIPLRILQSVRENKENLSRLILLGTVHNDPQGFKRLREFLEREKPDCILVELSPYALRYRLRHQRYLHKTLTRNLRSAAAESNVPLIEAFQHPEVAAIRRQISLPMEYRAAASYAQTGLSGVFPVDYSLFSRKWIATWPELLSPRNLCILLTQPSTTRSISTIYDLAARSMKKNASPSIFYETTFQKSEKDPLWAEREYHMAMRIIHVLRAFSPKNPVYLGGWWHLTSGGPTSTLRDFLGVEPSKCFLLDRSHIATNR</sequence>
<name>A0A9W6D420_9BACT</name>
<comment type="caution">
    <text evidence="1">The sequence shown here is derived from an EMBL/GenBank/DDBJ whole genome shotgun (WGS) entry which is preliminary data.</text>
</comment>